<sequence>MWAIVKSGILNSSNERFRDSYIVSKASVQYILFHYLAERAHLAWLLTHNFFIPGLREPS</sequence>
<dbReference type="EMBL" id="FOCP01000005">
    <property type="protein sequence ID" value="SEM97573.1"/>
    <property type="molecule type" value="Genomic_DNA"/>
</dbReference>
<reference evidence="1 2" key="1">
    <citation type="submission" date="2016-10" db="EMBL/GenBank/DDBJ databases">
        <authorList>
            <person name="de Groot N.N."/>
        </authorList>
    </citation>
    <scope>NUCLEOTIDE SEQUENCE [LARGE SCALE GENOMIC DNA]</scope>
    <source>
        <strain evidence="1 2">Nm22</strain>
    </source>
</reference>
<name>A0A1H8CQZ0_9PROT</name>
<evidence type="ECO:0000313" key="2">
    <source>
        <dbReference type="Proteomes" id="UP000199459"/>
    </source>
</evidence>
<evidence type="ECO:0000313" key="1">
    <source>
        <dbReference type="EMBL" id="SEM97573.1"/>
    </source>
</evidence>
<dbReference type="AlphaFoldDB" id="A0A1H8CQZ0"/>
<protein>
    <submittedName>
        <fullName evidence="1">Uncharacterized protein</fullName>
    </submittedName>
</protein>
<proteinExistence type="predicted"/>
<gene>
    <name evidence="1" type="ORF">SAMN05216325_105101</name>
</gene>
<organism evidence="1 2">
    <name type="scientific">Nitrosomonas marina</name>
    <dbReference type="NCBI Taxonomy" id="917"/>
    <lineage>
        <taxon>Bacteria</taxon>
        <taxon>Pseudomonadati</taxon>
        <taxon>Pseudomonadota</taxon>
        <taxon>Betaproteobacteria</taxon>
        <taxon>Nitrosomonadales</taxon>
        <taxon>Nitrosomonadaceae</taxon>
        <taxon>Nitrosomonas</taxon>
    </lineage>
</organism>
<accession>A0A1H8CQZ0</accession>
<dbReference type="Proteomes" id="UP000199459">
    <property type="component" value="Unassembled WGS sequence"/>
</dbReference>